<name>A0A8X6UMD6_NEPPI</name>
<dbReference type="AlphaFoldDB" id="A0A8X6UMD6"/>
<dbReference type="Proteomes" id="UP000887013">
    <property type="component" value="Unassembled WGS sequence"/>
</dbReference>
<gene>
    <name evidence="2" type="ORF">NPIL_136351</name>
</gene>
<proteinExistence type="predicted"/>
<protein>
    <submittedName>
        <fullName evidence="2">Uncharacterized protein</fullName>
    </submittedName>
</protein>
<keyword evidence="3" id="KW-1185">Reference proteome</keyword>
<feature type="region of interest" description="Disordered" evidence="1">
    <location>
        <begin position="158"/>
        <end position="203"/>
    </location>
</feature>
<organism evidence="2 3">
    <name type="scientific">Nephila pilipes</name>
    <name type="common">Giant wood spider</name>
    <name type="synonym">Nephila maculata</name>
    <dbReference type="NCBI Taxonomy" id="299642"/>
    <lineage>
        <taxon>Eukaryota</taxon>
        <taxon>Metazoa</taxon>
        <taxon>Ecdysozoa</taxon>
        <taxon>Arthropoda</taxon>
        <taxon>Chelicerata</taxon>
        <taxon>Arachnida</taxon>
        <taxon>Araneae</taxon>
        <taxon>Araneomorphae</taxon>
        <taxon>Entelegynae</taxon>
        <taxon>Araneoidea</taxon>
        <taxon>Nephilidae</taxon>
        <taxon>Nephila</taxon>
    </lineage>
</organism>
<accession>A0A8X6UMD6</accession>
<dbReference type="EMBL" id="BMAW01130958">
    <property type="protein sequence ID" value="GFU37168.1"/>
    <property type="molecule type" value="Genomic_DNA"/>
</dbReference>
<sequence>MAVLRLSPVDLPHVPILLHDTFIKALWDIGAEKSFIRTSCLSHILPIGPRKSRMLKLSQHKVLNVGIWAWLNCRSEFENSRKLIPDSKIKGVPQREEQVEIDLSHTKLDDYQQEIDVKAKDLVLVQMHPISLASKRIGAITVNVDQVLIYHPREKDEGVVETDGLDGEGSRAEQVETEGSKGLAREESTKEEQWRSKRMRNEG</sequence>
<comment type="caution">
    <text evidence="2">The sequence shown here is derived from an EMBL/GenBank/DDBJ whole genome shotgun (WGS) entry which is preliminary data.</text>
</comment>
<feature type="compositionally biased region" description="Basic and acidic residues" evidence="1">
    <location>
        <begin position="183"/>
        <end position="203"/>
    </location>
</feature>
<evidence type="ECO:0000256" key="1">
    <source>
        <dbReference type="SAM" id="MobiDB-lite"/>
    </source>
</evidence>
<reference evidence="2" key="1">
    <citation type="submission" date="2020-08" db="EMBL/GenBank/DDBJ databases">
        <title>Multicomponent nature underlies the extraordinary mechanical properties of spider dragline silk.</title>
        <authorList>
            <person name="Kono N."/>
            <person name="Nakamura H."/>
            <person name="Mori M."/>
            <person name="Yoshida Y."/>
            <person name="Ohtoshi R."/>
            <person name="Malay A.D."/>
            <person name="Moran D.A.P."/>
            <person name="Tomita M."/>
            <person name="Numata K."/>
            <person name="Arakawa K."/>
        </authorList>
    </citation>
    <scope>NUCLEOTIDE SEQUENCE</scope>
</reference>
<evidence type="ECO:0000313" key="3">
    <source>
        <dbReference type="Proteomes" id="UP000887013"/>
    </source>
</evidence>
<evidence type="ECO:0000313" key="2">
    <source>
        <dbReference type="EMBL" id="GFU37168.1"/>
    </source>
</evidence>